<evidence type="ECO:0008006" key="5">
    <source>
        <dbReference type="Google" id="ProtNLM"/>
    </source>
</evidence>
<dbReference type="EMBL" id="JAAGAB010000001">
    <property type="protein sequence ID" value="NDU99583.1"/>
    <property type="molecule type" value="Genomic_DNA"/>
</dbReference>
<keyword evidence="2" id="KW-0812">Transmembrane</keyword>
<proteinExistence type="predicted"/>
<feature type="transmembrane region" description="Helical" evidence="2">
    <location>
        <begin position="54"/>
        <end position="85"/>
    </location>
</feature>
<evidence type="ECO:0000256" key="2">
    <source>
        <dbReference type="SAM" id="Phobius"/>
    </source>
</evidence>
<dbReference type="Pfam" id="PF10112">
    <property type="entry name" value="Halogen_Hydrol"/>
    <property type="match status" value="1"/>
</dbReference>
<dbReference type="RefSeq" id="WP_163889201.1">
    <property type="nucleotide sequence ID" value="NZ_JAAFYS010000001.1"/>
</dbReference>
<dbReference type="AlphaFoldDB" id="A0A6B2JTT7"/>
<keyword evidence="2" id="KW-1133">Transmembrane helix</keyword>
<organism evidence="3 4">
    <name type="scientific">Pseudoroseicyclus tamaricis</name>
    <dbReference type="NCBI Taxonomy" id="2705421"/>
    <lineage>
        <taxon>Bacteria</taxon>
        <taxon>Pseudomonadati</taxon>
        <taxon>Pseudomonadota</taxon>
        <taxon>Alphaproteobacteria</taxon>
        <taxon>Rhodobacterales</taxon>
        <taxon>Paracoccaceae</taxon>
        <taxon>Pseudoroseicyclus</taxon>
    </lineage>
</organism>
<feature type="region of interest" description="Disordered" evidence="1">
    <location>
        <begin position="1"/>
        <end position="26"/>
    </location>
</feature>
<gene>
    <name evidence="3" type="ORF">GZA08_01185</name>
</gene>
<reference evidence="3 4" key="1">
    <citation type="submission" date="2020-02" db="EMBL/GenBank/DDBJ databases">
        <title>Pseudoroseicyclus tamarix, sp. nov., isolated from offshore sediment of a Tamarix chinensis forest.</title>
        <authorList>
            <person name="Gai Y."/>
        </authorList>
    </citation>
    <scope>NUCLEOTIDE SEQUENCE [LARGE SCALE GENOMIC DNA]</scope>
    <source>
        <strain evidence="3 4">CLL3-39</strain>
    </source>
</reference>
<keyword evidence="4" id="KW-1185">Reference proteome</keyword>
<sequence>MAKPFGGKYSPRSSDVPKAGHRGPGDQALREATLDQAAIDSAGGMANLLFVPAVLLLVTSFFGGALSLVSGLVGAAVLAGGATLMREGLRAEAAYNARAAARRPALPRKILAALLLGLGTLAAGFAHEDGLAGPALYGLAATALALVAFGIDPLRDKRVDGVDDFQQDRVARVVDEAESYLAQMQAAIAALADRRLDNRVAAFQATARRMIRTVEEDPRDLTEARRFLGVYLMGARDASARFAELYARRRDEGARGDYEALLADLEANFGARTEKMLESDRTNMDIEIKVLRDRLQREGV</sequence>
<feature type="transmembrane region" description="Helical" evidence="2">
    <location>
        <begin position="131"/>
        <end position="151"/>
    </location>
</feature>
<name>A0A6B2JTT7_9RHOB</name>
<comment type="caution">
    <text evidence="3">The sequence shown here is derived from an EMBL/GenBank/DDBJ whole genome shotgun (WGS) entry which is preliminary data.</text>
</comment>
<evidence type="ECO:0000313" key="3">
    <source>
        <dbReference type="EMBL" id="NDU99583.1"/>
    </source>
</evidence>
<protein>
    <recommendedName>
        <fullName evidence="5">5-bromo-4-chloroindolyl phosphate hydrolysis protein</fullName>
    </recommendedName>
</protein>
<feature type="transmembrane region" description="Helical" evidence="2">
    <location>
        <begin position="106"/>
        <end position="125"/>
    </location>
</feature>
<dbReference type="InterPro" id="IPR018770">
    <property type="entry name" value="ChloroindolylP_hydrolase"/>
</dbReference>
<accession>A0A6B2JTT7</accession>
<evidence type="ECO:0000256" key="1">
    <source>
        <dbReference type="SAM" id="MobiDB-lite"/>
    </source>
</evidence>
<dbReference type="Proteomes" id="UP000474757">
    <property type="component" value="Unassembled WGS sequence"/>
</dbReference>
<keyword evidence="2" id="KW-0472">Membrane</keyword>
<evidence type="ECO:0000313" key="4">
    <source>
        <dbReference type="Proteomes" id="UP000474757"/>
    </source>
</evidence>